<dbReference type="AlphaFoldDB" id="A0A167SGQ7"/>
<protein>
    <submittedName>
        <fullName evidence="1">Uncharacterized protein</fullName>
    </submittedName>
</protein>
<dbReference type="Proteomes" id="UP000076874">
    <property type="component" value="Unassembled WGS sequence"/>
</dbReference>
<accession>A0A167SGQ7</accession>
<proteinExistence type="predicted"/>
<organism evidence="1 2">
    <name type="scientific">Niveomyces insectorum RCEF 264</name>
    <dbReference type="NCBI Taxonomy" id="1081102"/>
    <lineage>
        <taxon>Eukaryota</taxon>
        <taxon>Fungi</taxon>
        <taxon>Dikarya</taxon>
        <taxon>Ascomycota</taxon>
        <taxon>Pezizomycotina</taxon>
        <taxon>Sordariomycetes</taxon>
        <taxon>Hypocreomycetidae</taxon>
        <taxon>Hypocreales</taxon>
        <taxon>Cordycipitaceae</taxon>
        <taxon>Niveomyces</taxon>
    </lineage>
</organism>
<name>A0A167SGQ7_9HYPO</name>
<keyword evidence="2" id="KW-1185">Reference proteome</keyword>
<comment type="caution">
    <text evidence="1">The sequence shown here is derived from an EMBL/GenBank/DDBJ whole genome shotgun (WGS) entry which is preliminary data.</text>
</comment>
<evidence type="ECO:0000313" key="2">
    <source>
        <dbReference type="Proteomes" id="UP000076874"/>
    </source>
</evidence>
<evidence type="ECO:0000313" key="1">
    <source>
        <dbReference type="EMBL" id="OAA59611.1"/>
    </source>
</evidence>
<dbReference type="EMBL" id="AZHD01000010">
    <property type="protein sequence ID" value="OAA59611.1"/>
    <property type="molecule type" value="Genomic_DNA"/>
</dbReference>
<sequence length="230" mass="26782">MEWYRTMRRRFLGWLPWRRASATKPIGIYPQSPPGAPNAPVRDADGLPPPPRFLLAHREACELPLLHRRVRSDGDSPRDCLYRIYEHLVLDQHIEIRNELEAFWYHGSAWPVRAIPDPEDRDPERYACLAGIPRLLRLAFNERIRLGLPRDAPPIFTGSMLDAWRARPPVFEEDPPWVARVPPLAETLAIPHWDNSVRAFVPLPGFHDKRASKEFADKNILIWQPHIHFL</sequence>
<reference evidence="1 2" key="1">
    <citation type="journal article" date="2016" name="Genome Biol. Evol.">
        <title>Divergent and convergent evolution of fungal pathogenicity.</title>
        <authorList>
            <person name="Shang Y."/>
            <person name="Xiao G."/>
            <person name="Zheng P."/>
            <person name="Cen K."/>
            <person name="Zhan S."/>
            <person name="Wang C."/>
        </authorList>
    </citation>
    <scope>NUCLEOTIDE SEQUENCE [LARGE SCALE GENOMIC DNA]</scope>
    <source>
        <strain evidence="1 2">RCEF 264</strain>
    </source>
</reference>
<dbReference type="OrthoDB" id="5422293at2759"/>
<gene>
    <name evidence="1" type="ORF">SPI_05809</name>
</gene>